<comment type="catalytic activity">
    <reaction evidence="8 10">
        <text>prephenate + H(+) = 3-phenylpyruvate + CO2 + H2O</text>
        <dbReference type="Rhea" id="RHEA:21648"/>
        <dbReference type="ChEBI" id="CHEBI:15377"/>
        <dbReference type="ChEBI" id="CHEBI:15378"/>
        <dbReference type="ChEBI" id="CHEBI:16526"/>
        <dbReference type="ChEBI" id="CHEBI:18005"/>
        <dbReference type="ChEBI" id="CHEBI:29934"/>
        <dbReference type="EC" id="4.2.1.51"/>
    </reaction>
</comment>
<keyword evidence="5 10" id="KW-0057">Aromatic amino acid biosynthesis</keyword>
<sequence>MSRPDDGPQVPRYTYLGPEGTFTEAALRQVPGVENAECIPAGSVITALAAVRAGTADYAMVPIENSVEGGVSATLDDIAEGEPLQILREVLVPISFVLVGRREMELSEVRSVATHTHGWAQVRNWAAEHIPQAEFIPASSTAGGARGLLDPDTTYDAAVCAPLVAAQTGLPVLASAIEDTAGAVTRFVLVSRPGALPVPTGSDKTTVVVPLSEDRPGALMEILDQFSTRGINLSRIESRPTGAGLGSYFFSIDLEGHLGEERVSAALAGLYRLIPGIRFLGSYPRADHRRYEVREHTTDQAYRAGQAWVQEILNR</sequence>
<name>A0A1I7MQZ0_9MICC</name>
<dbReference type="PANTHER" id="PTHR21022">
    <property type="entry name" value="PREPHENATE DEHYDRATASE P PROTEIN"/>
    <property type="match status" value="1"/>
</dbReference>
<dbReference type="NCBIfam" id="NF008865">
    <property type="entry name" value="PRK11898.1"/>
    <property type="match status" value="1"/>
</dbReference>
<dbReference type="CDD" id="cd13632">
    <property type="entry name" value="PBP2_Aa-PDT_like"/>
    <property type="match status" value="1"/>
</dbReference>
<dbReference type="SUPFAM" id="SSF55021">
    <property type="entry name" value="ACT-like"/>
    <property type="match status" value="1"/>
</dbReference>
<organism evidence="13 14">
    <name type="scientific">Micrococcus terreus</name>
    <dbReference type="NCBI Taxonomy" id="574650"/>
    <lineage>
        <taxon>Bacteria</taxon>
        <taxon>Bacillati</taxon>
        <taxon>Actinomycetota</taxon>
        <taxon>Actinomycetes</taxon>
        <taxon>Micrococcales</taxon>
        <taxon>Micrococcaceae</taxon>
        <taxon>Micrococcus</taxon>
    </lineage>
</organism>
<feature type="domain" description="ACT" evidence="12">
    <location>
        <begin position="207"/>
        <end position="284"/>
    </location>
</feature>
<evidence type="ECO:0000256" key="10">
    <source>
        <dbReference type="RuleBase" id="RU361254"/>
    </source>
</evidence>
<dbReference type="UniPathway" id="UPA00121">
    <property type="reaction ID" value="UER00345"/>
</dbReference>
<dbReference type="Pfam" id="PF00800">
    <property type="entry name" value="PDT"/>
    <property type="match status" value="1"/>
</dbReference>
<dbReference type="InterPro" id="IPR018528">
    <property type="entry name" value="Preph_deHydtase_CS"/>
</dbReference>
<feature type="site" description="Essential for prephenate dehydratase activity" evidence="9">
    <location>
        <position position="185"/>
    </location>
</feature>
<evidence type="ECO:0000256" key="2">
    <source>
        <dbReference type="ARBA" id="ARBA00013147"/>
    </source>
</evidence>
<proteinExistence type="predicted"/>
<evidence type="ECO:0000256" key="8">
    <source>
        <dbReference type="ARBA" id="ARBA00047848"/>
    </source>
</evidence>
<dbReference type="EC" id="4.2.1.51" evidence="2 10"/>
<dbReference type="PROSITE" id="PS51171">
    <property type="entry name" value="PREPHENATE_DEHYDR_3"/>
    <property type="match status" value="1"/>
</dbReference>
<protein>
    <recommendedName>
        <fullName evidence="3 10">Prephenate dehydratase</fullName>
        <shortName evidence="10">PDT</shortName>
        <ecNumber evidence="2 10">4.2.1.51</ecNumber>
    </recommendedName>
</protein>
<evidence type="ECO:0000256" key="7">
    <source>
        <dbReference type="ARBA" id="ARBA00023239"/>
    </source>
</evidence>
<dbReference type="GO" id="GO:0004664">
    <property type="term" value="F:prephenate dehydratase activity"/>
    <property type="evidence" value="ECO:0007669"/>
    <property type="project" value="UniProtKB-UniRule"/>
</dbReference>
<dbReference type="GO" id="GO:0009094">
    <property type="term" value="P:L-phenylalanine biosynthetic process"/>
    <property type="evidence" value="ECO:0007669"/>
    <property type="project" value="UniProtKB-UniPathway"/>
</dbReference>
<evidence type="ECO:0000256" key="1">
    <source>
        <dbReference type="ARBA" id="ARBA00004741"/>
    </source>
</evidence>
<dbReference type="SUPFAM" id="SSF53850">
    <property type="entry name" value="Periplasmic binding protein-like II"/>
    <property type="match status" value="1"/>
</dbReference>
<dbReference type="FunFam" id="3.30.70.260:FF:000012">
    <property type="entry name" value="Prephenate dehydratase"/>
    <property type="match status" value="1"/>
</dbReference>
<evidence type="ECO:0000256" key="5">
    <source>
        <dbReference type="ARBA" id="ARBA00023141"/>
    </source>
</evidence>
<dbReference type="Pfam" id="PF01842">
    <property type="entry name" value="ACT"/>
    <property type="match status" value="1"/>
</dbReference>
<reference evidence="13 14" key="1">
    <citation type="submission" date="2016-10" db="EMBL/GenBank/DDBJ databases">
        <authorList>
            <person name="de Groot N.N."/>
        </authorList>
    </citation>
    <scope>NUCLEOTIDE SEQUENCE [LARGE SCALE GENOMIC DNA]</scope>
    <source>
        <strain evidence="13 14">CGMCC 1.7054</strain>
    </source>
</reference>
<keyword evidence="6 10" id="KW-0584">Phenylalanine biosynthesis</keyword>
<dbReference type="Gene3D" id="3.40.190.10">
    <property type="entry name" value="Periplasmic binding protein-like II"/>
    <property type="match status" value="2"/>
</dbReference>
<feature type="domain" description="Prephenate dehydratase" evidence="11">
    <location>
        <begin position="12"/>
        <end position="192"/>
    </location>
</feature>
<comment type="pathway">
    <text evidence="1 10">Amino-acid biosynthesis; L-phenylalanine biosynthesis; phenylpyruvate from prephenate: step 1/1.</text>
</comment>
<evidence type="ECO:0000256" key="4">
    <source>
        <dbReference type="ARBA" id="ARBA00022605"/>
    </source>
</evidence>
<dbReference type="PIRSF" id="PIRSF001500">
    <property type="entry name" value="Chor_mut_pdt_Ppr"/>
    <property type="match status" value="1"/>
</dbReference>
<dbReference type="EMBL" id="FPCG01000010">
    <property type="protein sequence ID" value="SFV24328.1"/>
    <property type="molecule type" value="Genomic_DNA"/>
</dbReference>
<evidence type="ECO:0000256" key="9">
    <source>
        <dbReference type="PIRSR" id="PIRSR001500-2"/>
    </source>
</evidence>
<evidence type="ECO:0000313" key="13">
    <source>
        <dbReference type="EMBL" id="SFV24328.1"/>
    </source>
</evidence>
<dbReference type="Gene3D" id="3.30.70.260">
    <property type="match status" value="1"/>
</dbReference>
<dbReference type="InterPro" id="IPR002912">
    <property type="entry name" value="ACT_dom"/>
</dbReference>
<evidence type="ECO:0000313" key="14">
    <source>
        <dbReference type="Proteomes" id="UP000198881"/>
    </source>
</evidence>
<dbReference type="FunFam" id="3.40.190.10:FF:000064">
    <property type="entry name" value="Prephenate dehydratase"/>
    <property type="match status" value="1"/>
</dbReference>
<dbReference type="InterPro" id="IPR001086">
    <property type="entry name" value="Preph_deHydtase"/>
</dbReference>
<accession>A0A1I7MQZ0</accession>
<dbReference type="Proteomes" id="UP000198881">
    <property type="component" value="Unassembled WGS sequence"/>
</dbReference>
<dbReference type="AlphaFoldDB" id="A0A1I7MQZ0"/>
<dbReference type="PANTHER" id="PTHR21022:SF19">
    <property type="entry name" value="PREPHENATE DEHYDRATASE-RELATED"/>
    <property type="match status" value="1"/>
</dbReference>
<dbReference type="OrthoDB" id="9802281at2"/>
<evidence type="ECO:0000259" key="11">
    <source>
        <dbReference type="PROSITE" id="PS51171"/>
    </source>
</evidence>
<evidence type="ECO:0000256" key="6">
    <source>
        <dbReference type="ARBA" id="ARBA00023222"/>
    </source>
</evidence>
<evidence type="ECO:0000256" key="3">
    <source>
        <dbReference type="ARBA" id="ARBA00021872"/>
    </source>
</evidence>
<gene>
    <name evidence="10" type="primary">pheA</name>
    <name evidence="13" type="ORF">SAMN04487966_110110</name>
</gene>
<dbReference type="InterPro" id="IPR008242">
    <property type="entry name" value="Chor_mutase/pphenate_deHydtase"/>
</dbReference>
<dbReference type="PROSITE" id="PS00858">
    <property type="entry name" value="PREPHENATE_DEHYDR_2"/>
    <property type="match status" value="1"/>
</dbReference>
<dbReference type="RefSeq" id="WP_091698804.1">
    <property type="nucleotide sequence ID" value="NZ_FPCG01000010.1"/>
</dbReference>
<dbReference type="CDD" id="cd04905">
    <property type="entry name" value="ACT_CM-PDT"/>
    <property type="match status" value="1"/>
</dbReference>
<dbReference type="GO" id="GO:0005737">
    <property type="term" value="C:cytoplasm"/>
    <property type="evidence" value="ECO:0007669"/>
    <property type="project" value="TreeGrafter"/>
</dbReference>
<dbReference type="PROSITE" id="PS51671">
    <property type="entry name" value="ACT"/>
    <property type="match status" value="1"/>
</dbReference>
<keyword evidence="4 10" id="KW-0028">Amino-acid biosynthesis</keyword>
<evidence type="ECO:0000259" key="12">
    <source>
        <dbReference type="PROSITE" id="PS51671"/>
    </source>
</evidence>
<keyword evidence="7 10" id="KW-0456">Lyase</keyword>
<keyword evidence="14" id="KW-1185">Reference proteome</keyword>
<dbReference type="InterPro" id="IPR045865">
    <property type="entry name" value="ACT-like_dom_sf"/>
</dbReference>
<dbReference type="STRING" id="574650.SAMN04487966_110110"/>